<dbReference type="HOGENOM" id="CLU_023943_1_0_1"/>
<evidence type="ECO:0000313" key="2">
    <source>
        <dbReference type="EMBL" id="KIW93711.1"/>
    </source>
</evidence>
<feature type="region of interest" description="Disordered" evidence="1">
    <location>
        <begin position="1"/>
        <end position="38"/>
    </location>
</feature>
<organism evidence="2 3">
    <name type="scientific">Cladophialophora bantiana (strain ATCC 10958 / CBS 173.52 / CDC B-1940 / NIH 8579)</name>
    <name type="common">Xylohypha bantiana</name>
    <dbReference type="NCBI Taxonomy" id="1442370"/>
    <lineage>
        <taxon>Eukaryota</taxon>
        <taxon>Fungi</taxon>
        <taxon>Dikarya</taxon>
        <taxon>Ascomycota</taxon>
        <taxon>Pezizomycotina</taxon>
        <taxon>Eurotiomycetes</taxon>
        <taxon>Chaetothyriomycetidae</taxon>
        <taxon>Chaetothyriales</taxon>
        <taxon>Herpotrichiellaceae</taxon>
        <taxon>Cladophialophora</taxon>
    </lineage>
</organism>
<evidence type="ECO:0000313" key="3">
    <source>
        <dbReference type="Proteomes" id="UP000053789"/>
    </source>
</evidence>
<dbReference type="AlphaFoldDB" id="A0A0D2EV19"/>
<dbReference type="InterPro" id="IPR039604">
    <property type="entry name" value="Bfr1"/>
</dbReference>
<reference evidence="2" key="1">
    <citation type="submission" date="2015-01" db="EMBL/GenBank/DDBJ databases">
        <title>The Genome Sequence of Cladophialophora bantiana CBS 173.52.</title>
        <authorList>
            <consortium name="The Broad Institute Genomics Platform"/>
            <person name="Cuomo C."/>
            <person name="de Hoog S."/>
            <person name="Gorbushina A."/>
            <person name="Stielow B."/>
            <person name="Teixiera M."/>
            <person name="Abouelleil A."/>
            <person name="Chapman S.B."/>
            <person name="Priest M."/>
            <person name="Young S.K."/>
            <person name="Wortman J."/>
            <person name="Nusbaum C."/>
            <person name="Birren B."/>
        </authorList>
    </citation>
    <scope>NUCLEOTIDE SEQUENCE [LARGE SCALE GENOMIC DNA]</scope>
    <source>
        <strain evidence="2">CBS 173.52</strain>
    </source>
</reference>
<dbReference type="GO" id="GO:0005783">
    <property type="term" value="C:endoplasmic reticulum"/>
    <property type="evidence" value="ECO:0007669"/>
    <property type="project" value="TreeGrafter"/>
</dbReference>
<dbReference type="Proteomes" id="UP000053789">
    <property type="component" value="Unassembled WGS sequence"/>
</dbReference>
<sequence>MADVETAPAADGAHKRPEKPDEAKFKDDLAKAEKAHEAAQARFNAIRAKLDNARPGKSTPANDRFKELVEEQKTIRQKQQEHKLAKAGQQEKYGQNDALIKKLFAEQKEARTRAGFKSPEEIDAKIDSITKQVDSGNMKLVDEKKALAEISALRRQKKGFVGLDDLQKKIDEKKAENAELKKSFDNPESRALSQKFEDNQKELDEIKAAREDTNKNYDALKAERDRLYEEQQATYTAIRKVKDDYYTQRKAYKEYEDMVYQQRRERQKAEREAYEKEKRRRIAEQKLEEASEPAFLDQIRTAEGLIRHFDPTYHTDEGDKGHGQFAATAQRTVDESGFKGMKVIKKEDEDFFVGGGGKKKGKGKKGAAGPADSGKLNMNIGIIEELAKVGVDPPSAQADVPGVVERLKQKLAAWKKDQDTQTQKNIEKAKKEIEKLEQEALDSSNATSSTGARSGRHNHAKKVAAKDAGVNGSVSADGELAQEKDAVADVSKELQEAQIEDKVNEAVEASL</sequence>
<dbReference type="OrthoDB" id="2195113at2759"/>
<dbReference type="EMBL" id="KN846986">
    <property type="protein sequence ID" value="KIW93711.1"/>
    <property type="molecule type" value="Genomic_DNA"/>
</dbReference>
<dbReference type="GO" id="GO:0008298">
    <property type="term" value="P:intracellular mRNA localization"/>
    <property type="evidence" value="ECO:0007669"/>
    <property type="project" value="TreeGrafter"/>
</dbReference>
<dbReference type="GO" id="GO:0042175">
    <property type="term" value="C:nuclear outer membrane-endoplasmic reticulum membrane network"/>
    <property type="evidence" value="ECO:0007669"/>
    <property type="project" value="TreeGrafter"/>
</dbReference>
<protein>
    <recommendedName>
        <fullName evidence="4">Nuclear segregation protein Bfr1</fullName>
    </recommendedName>
</protein>
<accession>A0A0D2EV19</accession>
<feature type="compositionally biased region" description="Basic and acidic residues" evidence="1">
    <location>
        <begin position="12"/>
        <end position="38"/>
    </location>
</feature>
<feature type="compositionally biased region" description="Basic and acidic residues" evidence="1">
    <location>
        <begin position="175"/>
        <end position="188"/>
    </location>
</feature>
<feature type="region of interest" description="Disordered" evidence="1">
    <location>
        <begin position="353"/>
        <end position="375"/>
    </location>
</feature>
<dbReference type="GO" id="GO:0003729">
    <property type="term" value="F:mRNA binding"/>
    <property type="evidence" value="ECO:0007669"/>
    <property type="project" value="TreeGrafter"/>
</dbReference>
<dbReference type="PANTHER" id="PTHR31027">
    <property type="entry name" value="NUCLEAR SEGREGATION PROTEIN BFR1"/>
    <property type="match status" value="1"/>
</dbReference>
<gene>
    <name evidence="2" type="ORF">Z519_05025</name>
</gene>
<proteinExistence type="predicted"/>
<dbReference type="RefSeq" id="XP_016620380.1">
    <property type="nucleotide sequence ID" value="XM_016762767.1"/>
</dbReference>
<keyword evidence="3" id="KW-1185">Reference proteome</keyword>
<dbReference type="VEuPathDB" id="FungiDB:Z519_05025"/>
<evidence type="ECO:0008006" key="4">
    <source>
        <dbReference type="Google" id="ProtNLM"/>
    </source>
</evidence>
<dbReference type="GeneID" id="27697953"/>
<name>A0A0D2EV19_CLAB1</name>
<dbReference type="GO" id="GO:1990904">
    <property type="term" value="C:ribonucleoprotein complex"/>
    <property type="evidence" value="ECO:0007669"/>
    <property type="project" value="TreeGrafter"/>
</dbReference>
<evidence type="ECO:0000256" key="1">
    <source>
        <dbReference type="SAM" id="MobiDB-lite"/>
    </source>
</evidence>
<feature type="compositionally biased region" description="Basic residues" evidence="1">
    <location>
        <begin position="454"/>
        <end position="463"/>
    </location>
</feature>
<feature type="region of interest" description="Disordered" evidence="1">
    <location>
        <begin position="175"/>
        <end position="198"/>
    </location>
</feature>
<feature type="compositionally biased region" description="Polar residues" evidence="1">
    <location>
        <begin position="442"/>
        <end position="452"/>
    </location>
</feature>
<feature type="region of interest" description="Disordered" evidence="1">
    <location>
        <begin position="437"/>
        <end position="487"/>
    </location>
</feature>
<dbReference type="PANTHER" id="PTHR31027:SF2">
    <property type="entry name" value="LEBERCILIN DOMAIN-CONTAINING PROTEIN"/>
    <property type="match status" value="1"/>
</dbReference>